<dbReference type="PANTHER" id="PTHR22916">
    <property type="entry name" value="GLYCOSYLTRANSFERASE"/>
    <property type="match status" value="1"/>
</dbReference>
<dbReference type="PANTHER" id="PTHR22916:SF3">
    <property type="entry name" value="UDP-GLCNAC:BETAGAL BETA-1,3-N-ACETYLGLUCOSAMINYLTRANSFERASE-LIKE PROTEIN 1"/>
    <property type="match status" value="1"/>
</dbReference>
<dbReference type="CDD" id="cd00761">
    <property type="entry name" value="Glyco_tranf_GTA_type"/>
    <property type="match status" value="1"/>
</dbReference>
<organism evidence="2 3">
    <name type="scientific">Pseudobutyrivibrio ruminis DSM 9787</name>
    <dbReference type="NCBI Taxonomy" id="1123011"/>
    <lineage>
        <taxon>Bacteria</taxon>
        <taxon>Bacillati</taxon>
        <taxon>Bacillota</taxon>
        <taxon>Clostridia</taxon>
        <taxon>Lachnospirales</taxon>
        <taxon>Lachnospiraceae</taxon>
        <taxon>Pseudobutyrivibrio</taxon>
    </lineage>
</organism>
<dbReference type="Pfam" id="PF00535">
    <property type="entry name" value="Glycos_transf_2"/>
    <property type="match status" value="1"/>
</dbReference>
<dbReference type="EMBL" id="OBMR01000006">
    <property type="protein sequence ID" value="SOC03967.1"/>
    <property type="molecule type" value="Genomic_DNA"/>
</dbReference>
<dbReference type="Proteomes" id="UP000219563">
    <property type="component" value="Unassembled WGS sequence"/>
</dbReference>
<feature type="domain" description="Glycosyltransferase 2-like" evidence="1">
    <location>
        <begin position="6"/>
        <end position="114"/>
    </location>
</feature>
<dbReference type="RefSeq" id="WP_097076337.1">
    <property type="nucleotide sequence ID" value="NZ_OBMR01000006.1"/>
</dbReference>
<evidence type="ECO:0000313" key="3">
    <source>
        <dbReference type="Proteomes" id="UP000219563"/>
    </source>
</evidence>
<evidence type="ECO:0000313" key="2">
    <source>
        <dbReference type="EMBL" id="SOC03967.1"/>
    </source>
</evidence>
<accession>A0A285S919</accession>
<gene>
    <name evidence="2" type="ORF">SAMN02910411_1983</name>
</gene>
<sequence>MKYKITVFTPTYNRLNLLKRLYQSLLAQTEKAFEWIIIDDESTDGTDNWIDTVISNSPFPIKYEKQKHGGKHRAINKGVVISDCEYFFIVDSDDWLPDNAIEIVLSWIGELGDSKKIAAVAGICINPNNQTIGGVGKLENNKYVEVNNLKRYCNHLMGDKAEVYKTDLLRKFPFPEYEDEYFVTERLIWDRIADAGYTIRWYNTPIYIAEYQAGGLSNSGANQTEGHLNNYNGYLEFIKQSIKIMDPLEAVSYFREYNKVACLKKKSLRVRANEIGLNTAYYCYYLCLKMPIYYIGRIILKIRLRLQEMNMLL</sequence>
<reference evidence="2 3" key="1">
    <citation type="submission" date="2017-08" db="EMBL/GenBank/DDBJ databases">
        <authorList>
            <person name="de Groot N.N."/>
        </authorList>
    </citation>
    <scope>NUCLEOTIDE SEQUENCE [LARGE SCALE GENOMIC DNA]</scope>
    <source>
        <strain evidence="2 3">DSM 9787</strain>
    </source>
</reference>
<name>A0A285S919_9FIRM</name>
<dbReference type="InterPro" id="IPR029044">
    <property type="entry name" value="Nucleotide-diphossugar_trans"/>
</dbReference>
<dbReference type="GO" id="GO:0016758">
    <property type="term" value="F:hexosyltransferase activity"/>
    <property type="evidence" value="ECO:0007669"/>
    <property type="project" value="UniProtKB-ARBA"/>
</dbReference>
<dbReference type="Gene3D" id="3.90.550.10">
    <property type="entry name" value="Spore Coat Polysaccharide Biosynthesis Protein SpsA, Chain A"/>
    <property type="match status" value="1"/>
</dbReference>
<keyword evidence="2" id="KW-0808">Transferase</keyword>
<dbReference type="SUPFAM" id="SSF53448">
    <property type="entry name" value="Nucleotide-diphospho-sugar transferases"/>
    <property type="match status" value="1"/>
</dbReference>
<proteinExistence type="predicted"/>
<evidence type="ECO:0000259" key="1">
    <source>
        <dbReference type="Pfam" id="PF00535"/>
    </source>
</evidence>
<dbReference type="AlphaFoldDB" id="A0A285S919"/>
<protein>
    <submittedName>
        <fullName evidence="2">Glycosyl transferase family 2</fullName>
    </submittedName>
</protein>
<dbReference type="InterPro" id="IPR001173">
    <property type="entry name" value="Glyco_trans_2-like"/>
</dbReference>